<accession>A0A6J1NI68</accession>
<evidence type="ECO:0000313" key="11">
    <source>
        <dbReference type="RefSeq" id="XP_023946649.2"/>
    </source>
</evidence>
<sequence length="693" mass="78546">MAKFMFIIFICAIIPQIFTQCTVERAEKRFQRSVYEFSLELLTRLAQEKDIHFVTSTLSTWSLLTVTSLGAAGTTLAEFKEVLKLHPRKCFNYKYLELANSVSENNETDVIVEKSSAIFVDDRTPILKSFKRRIKSVVATEFESLSFDNAEAAAQRVNDYVSRATHDVIDEIVSPGDLENVLFIMIDAIFFKGAWKFPFPRENTQVAAFYNERGAQIGQTNSMFITKKLNYRNIDKISADVLELPYGSGNRYSMLVILPNRDVSVYTVIEKLKTVSLKSIQLLFDEYGPTSMEVNLPRFKITSDLDNLGELLEDMGLKTMFDSSKADFTKLSKYEVYVSNFIQKADIEVTEEGTVAAAVTEEEFSFRSSPTVFNANKPFLFMIVDKKVDVPLFVGAYSKPSDMELGSEMVDTYNLSADQRRFYEDNGYLVIKKLIDFTCLYGCKQRFIKICKGVVDRGGMTIVKEPSLAAQGAKGEDLINKISEIHFDDVFATYTEHPRLLHVLAQLIGEPMRVINSMLINKPPGSVRHPPHQDLYYFPFRPAEKITAAWTAIDDVTVENGCLYVIPGSHKRNFIYPHGNLPDSNKLYHGILEPAVSEEPRAQLEMSPGDTVLFHPLIVHGSGPNTTKGYRKALTAHYAHEGCHYVDARDSVQQPIVLEIEAESRRRGFQLSFEDVWRYKSKPIPSRGLQSKL</sequence>
<dbReference type="CDD" id="cd19598">
    <property type="entry name" value="serpin77Ba-like_insects"/>
    <property type="match status" value="1"/>
</dbReference>
<dbReference type="InterPro" id="IPR036186">
    <property type="entry name" value="Serpin_sf"/>
</dbReference>
<dbReference type="InterPro" id="IPR042178">
    <property type="entry name" value="Serpin_sf_1"/>
</dbReference>
<gene>
    <name evidence="11" type="primary">LOC112051999</name>
</gene>
<reference evidence="10" key="1">
    <citation type="submission" date="2025-05" db="UniProtKB">
        <authorList>
            <consortium name="RefSeq"/>
        </authorList>
    </citation>
    <scope>NUCLEOTIDE SEQUENCE [LARGE SCALE GENOMIC DNA]</scope>
</reference>
<dbReference type="Gene3D" id="2.60.120.620">
    <property type="entry name" value="q2cbj1_9rhob like domain"/>
    <property type="match status" value="1"/>
</dbReference>
<dbReference type="PANTHER" id="PTHR21308">
    <property type="entry name" value="PHYTANOYL-COA ALPHA-HYDROXYLASE"/>
    <property type="match status" value="1"/>
</dbReference>
<evidence type="ECO:0000256" key="1">
    <source>
        <dbReference type="ARBA" id="ARBA00005830"/>
    </source>
</evidence>
<feature type="chain" id="PRO_5046492723" description="phytanoyl-CoA dioxygenase" evidence="8">
    <location>
        <begin position="20"/>
        <end position="693"/>
    </location>
</feature>
<evidence type="ECO:0000313" key="10">
    <source>
        <dbReference type="Proteomes" id="UP001652582"/>
    </source>
</evidence>
<dbReference type="AlphaFoldDB" id="A0A6J1NI68"/>
<evidence type="ECO:0000256" key="8">
    <source>
        <dbReference type="SAM" id="SignalP"/>
    </source>
</evidence>
<proteinExistence type="inferred from homology"/>
<dbReference type="GO" id="GO:0004867">
    <property type="term" value="F:serine-type endopeptidase inhibitor activity"/>
    <property type="evidence" value="ECO:0007669"/>
    <property type="project" value="UniProtKB-KW"/>
</dbReference>
<dbReference type="KEGG" id="bany:112051999"/>
<comment type="similarity">
    <text evidence="1">Belongs to the PhyH family.</text>
</comment>
<dbReference type="PROSITE" id="PS00284">
    <property type="entry name" value="SERPIN"/>
    <property type="match status" value="1"/>
</dbReference>
<dbReference type="Proteomes" id="UP001652582">
    <property type="component" value="Chromosome 2"/>
</dbReference>
<feature type="signal peptide" evidence="8">
    <location>
        <begin position="1"/>
        <end position="19"/>
    </location>
</feature>
<dbReference type="SUPFAM" id="SSF56574">
    <property type="entry name" value="Serpins"/>
    <property type="match status" value="1"/>
</dbReference>
<evidence type="ECO:0000256" key="4">
    <source>
        <dbReference type="ARBA" id="ARBA00034809"/>
    </source>
</evidence>
<dbReference type="InterPro" id="IPR042185">
    <property type="entry name" value="Serpin_sf_2"/>
</dbReference>
<dbReference type="SUPFAM" id="SSF51197">
    <property type="entry name" value="Clavaminate synthase-like"/>
    <property type="match status" value="1"/>
</dbReference>
<keyword evidence="2" id="KW-0646">Protease inhibitor</keyword>
<dbReference type="OrthoDB" id="445007at2759"/>
<name>A0A6J1NI68_BICAN</name>
<dbReference type="SMART" id="SM00093">
    <property type="entry name" value="SERPIN"/>
    <property type="match status" value="1"/>
</dbReference>
<comment type="similarity">
    <text evidence="7">Belongs to the serpin family.</text>
</comment>
<keyword evidence="3" id="KW-0722">Serine protease inhibitor</keyword>
<dbReference type="EC" id="1.14.11.18" evidence="4"/>
<keyword evidence="10" id="KW-1185">Reference proteome</keyword>
<evidence type="ECO:0000256" key="2">
    <source>
        <dbReference type="ARBA" id="ARBA00022690"/>
    </source>
</evidence>
<dbReference type="InterPro" id="IPR023795">
    <property type="entry name" value="Serpin_CS"/>
</dbReference>
<reference evidence="11" key="2">
    <citation type="submission" date="2025-08" db="UniProtKB">
        <authorList>
            <consortium name="RefSeq"/>
        </authorList>
    </citation>
    <scope>IDENTIFICATION</scope>
</reference>
<feature type="domain" description="Serpin" evidence="9">
    <location>
        <begin position="39"/>
        <end position="400"/>
    </location>
</feature>
<keyword evidence="8" id="KW-0732">Signal</keyword>
<dbReference type="Pfam" id="PF00079">
    <property type="entry name" value="Serpin"/>
    <property type="match status" value="1"/>
</dbReference>
<dbReference type="InterPro" id="IPR023796">
    <property type="entry name" value="Serpin_dom"/>
</dbReference>
<dbReference type="GO" id="GO:0001561">
    <property type="term" value="P:fatty acid alpha-oxidation"/>
    <property type="evidence" value="ECO:0007669"/>
    <property type="project" value="InterPro"/>
</dbReference>
<evidence type="ECO:0000256" key="3">
    <source>
        <dbReference type="ARBA" id="ARBA00022900"/>
    </source>
</evidence>
<dbReference type="Pfam" id="PF05721">
    <property type="entry name" value="PhyH"/>
    <property type="match status" value="1"/>
</dbReference>
<evidence type="ECO:0000259" key="9">
    <source>
        <dbReference type="SMART" id="SM00093"/>
    </source>
</evidence>
<evidence type="ECO:0000256" key="6">
    <source>
        <dbReference type="ARBA" id="ARBA00034924"/>
    </source>
</evidence>
<dbReference type="InterPro" id="IPR047128">
    <property type="entry name" value="PhyH"/>
</dbReference>
<evidence type="ECO:0000256" key="5">
    <source>
        <dbReference type="ARBA" id="ARBA00034921"/>
    </source>
</evidence>
<dbReference type="InterPro" id="IPR008775">
    <property type="entry name" value="Phytyl_CoA_dOase-like"/>
</dbReference>
<organism evidence="10 11">
    <name type="scientific">Bicyclus anynana</name>
    <name type="common">Squinting bush brown butterfly</name>
    <dbReference type="NCBI Taxonomy" id="110368"/>
    <lineage>
        <taxon>Eukaryota</taxon>
        <taxon>Metazoa</taxon>
        <taxon>Ecdysozoa</taxon>
        <taxon>Arthropoda</taxon>
        <taxon>Hexapoda</taxon>
        <taxon>Insecta</taxon>
        <taxon>Pterygota</taxon>
        <taxon>Neoptera</taxon>
        <taxon>Endopterygota</taxon>
        <taxon>Lepidoptera</taxon>
        <taxon>Glossata</taxon>
        <taxon>Ditrysia</taxon>
        <taxon>Papilionoidea</taxon>
        <taxon>Nymphalidae</taxon>
        <taxon>Satyrinae</taxon>
        <taxon>Satyrini</taxon>
        <taxon>Mycalesina</taxon>
        <taxon>Bicyclus</taxon>
    </lineage>
</organism>
<evidence type="ECO:0000256" key="7">
    <source>
        <dbReference type="RuleBase" id="RU000411"/>
    </source>
</evidence>
<dbReference type="PANTHER" id="PTHR21308:SF1">
    <property type="entry name" value="PHYTANOYL-COA DIOXYGENASE, PEROXISOMAL"/>
    <property type="match status" value="1"/>
</dbReference>
<dbReference type="GeneID" id="112051999"/>
<dbReference type="Gene3D" id="2.30.39.10">
    <property type="entry name" value="Alpha-1-antitrypsin, domain 1"/>
    <property type="match status" value="1"/>
</dbReference>
<dbReference type="RefSeq" id="XP_023946649.2">
    <property type="nucleotide sequence ID" value="XM_024090881.2"/>
</dbReference>
<protein>
    <recommendedName>
        <fullName evidence="4">phytanoyl-CoA dioxygenase</fullName>
        <ecNumber evidence="4">1.14.11.18</ecNumber>
    </recommendedName>
    <alternativeName>
        <fullName evidence="5">Phytanic acid oxidase</fullName>
    </alternativeName>
    <alternativeName>
        <fullName evidence="6">Phytanoyl-CoA alpha-hydroxylase</fullName>
    </alternativeName>
</protein>
<dbReference type="GO" id="GO:0048244">
    <property type="term" value="F:phytanoyl-CoA dioxygenase activity"/>
    <property type="evidence" value="ECO:0007669"/>
    <property type="project" value="UniProtKB-EC"/>
</dbReference>
<dbReference type="Gene3D" id="3.30.497.10">
    <property type="entry name" value="Antithrombin, subunit I, domain 2"/>
    <property type="match status" value="1"/>
</dbReference>